<name>A0ACC0EVB7_9BASI</name>
<protein>
    <submittedName>
        <fullName evidence="1">Uncharacterized protein</fullName>
    </submittedName>
</protein>
<feature type="non-terminal residue" evidence="1">
    <location>
        <position position="1"/>
    </location>
</feature>
<accession>A0ACC0EVB7</accession>
<proteinExistence type="predicted"/>
<gene>
    <name evidence="1" type="ORF">MJO28_003121</name>
</gene>
<sequence>SMGYQQERMTSFSKYSCQHGHRGPQPSTADIPEVLRQHYPNREIMMIAALNLNEKNTIRPGSFVLEQHPFNPHGSVGFVDSIWEVGPKVFYAKINKCIKIGIQQENSMTKLDSSFGFIPIQQIICTLNVQHDCFSGNCPTFQTTLAPVGRQEGTTVTQQLLHTDNNRYLLNVYSHHVAECHRNHSEISVGTIPESMNILACRQGLYAWEQEKDS</sequence>
<organism evidence="1 2">
    <name type="scientific">Puccinia striiformis f. sp. tritici</name>
    <dbReference type="NCBI Taxonomy" id="168172"/>
    <lineage>
        <taxon>Eukaryota</taxon>
        <taxon>Fungi</taxon>
        <taxon>Dikarya</taxon>
        <taxon>Basidiomycota</taxon>
        <taxon>Pucciniomycotina</taxon>
        <taxon>Pucciniomycetes</taxon>
        <taxon>Pucciniales</taxon>
        <taxon>Pucciniaceae</taxon>
        <taxon>Puccinia</taxon>
    </lineage>
</organism>
<evidence type="ECO:0000313" key="2">
    <source>
        <dbReference type="Proteomes" id="UP001060170"/>
    </source>
</evidence>
<reference evidence="2" key="1">
    <citation type="journal article" date="2018" name="BMC Genomics">
        <title>Genomic insights into host adaptation between the wheat stripe rust pathogen (Puccinia striiformis f. sp. tritici) and the barley stripe rust pathogen (Puccinia striiformis f. sp. hordei).</title>
        <authorList>
            <person name="Xia C."/>
            <person name="Wang M."/>
            <person name="Yin C."/>
            <person name="Cornejo O.E."/>
            <person name="Hulbert S.H."/>
            <person name="Chen X."/>
        </authorList>
    </citation>
    <scope>NUCLEOTIDE SEQUENCE [LARGE SCALE GENOMIC DNA]</scope>
    <source>
        <strain evidence="2">93-210</strain>
    </source>
</reference>
<evidence type="ECO:0000313" key="1">
    <source>
        <dbReference type="EMBL" id="KAI7959330.1"/>
    </source>
</evidence>
<reference evidence="1 2" key="3">
    <citation type="journal article" date="2022" name="Microbiol. Spectr.">
        <title>Folding features and dynamics of 3D genome architecture in plant fungal pathogens.</title>
        <authorList>
            <person name="Xia C."/>
        </authorList>
    </citation>
    <scope>NUCLEOTIDE SEQUENCE [LARGE SCALE GENOMIC DNA]</scope>
    <source>
        <strain evidence="1 2">93-210</strain>
    </source>
</reference>
<dbReference type="EMBL" id="CM045867">
    <property type="protein sequence ID" value="KAI7959330.1"/>
    <property type="molecule type" value="Genomic_DNA"/>
</dbReference>
<keyword evidence="2" id="KW-1185">Reference proteome</keyword>
<comment type="caution">
    <text evidence="1">The sequence shown here is derived from an EMBL/GenBank/DDBJ whole genome shotgun (WGS) entry which is preliminary data.</text>
</comment>
<reference evidence="2" key="2">
    <citation type="journal article" date="2018" name="Mol. Plant Microbe Interact.">
        <title>Genome sequence resources for the wheat stripe rust pathogen (Puccinia striiformis f. sp. tritici) and the barley stripe rust pathogen (Puccinia striiformis f. sp. hordei).</title>
        <authorList>
            <person name="Xia C."/>
            <person name="Wang M."/>
            <person name="Yin C."/>
            <person name="Cornejo O.E."/>
            <person name="Hulbert S.H."/>
            <person name="Chen X."/>
        </authorList>
    </citation>
    <scope>NUCLEOTIDE SEQUENCE [LARGE SCALE GENOMIC DNA]</scope>
    <source>
        <strain evidence="2">93-210</strain>
    </source>
</reference>
<dbReference type="Proteomes" id="UP001060170">
    <property type="component" value="Chromosome 3"/>
</dbReference>